<dbReference type="EMBL" id="CABFNS010000788">
    <property type="protein sequence ID" value="VUC28575.1"/>
    <property type="molecule type" value="Genomic_DNA"/>
</dbReference>
<sequence length="112" mass="11898">MAHHDLLGAEPAGAEGLVLPDEAHTQEAIPFVPADVGAVLAELGLDPHNRRLDLWGWSEIVLADLHDVCDLGPELGVDGQPAVEGISGTGCKAKRKFALEHENRSAWGVRHG</sequence>
<dbReference type="Proteomes" id="UP000766486">
    <property type="component" value="Unassembled WGS sequence"/>
</dbReference>
<reference evidence="1 2" key="1">
    <citation type="submission" date="2019-06" db="EMBL/GenBank/DDBJ databases">
        <authorList>
            <person name="Broberg M."/>
        </authorList>
    </citation>
    <scope>NUCLEOTIDE SEQUENCE [LARGE SCALE GENOMIC DNA]</scope>
</reference>
<accession>A0ABY6UBP0</accession>
<organism evidence="1 2">
    <name type="scientific">Bionectria ochroleuca</name>
    <name type="common">Gliocladium roseum</name>
    <dbReference type="NCBI Taxonomy" id="29856"/>
    <lineage>
        <taxon>Eukaryota</taxon>
        <taxon>Fungi</taxon>
        <taxon>Dikarya</taxon>
        <taxon>Ascomycota</taxon>
        <taxon>Pezizomycotina</taxon>
        <taxon>Sordariomycetes</taxon>
        <taxon>Hypocreomycetidae</taxon>
        <taxon>Hypocreales</taxon>
        <taxon>Bionectriaceae</taxon>
        <taxon>Clonostachys</taxon>
    </lineage>
</organism>
<proteinExistence type="predicted"/>
<name>A0ABY6UBP0_BIOOC</name>
<evidence type="ECO:0000313" key="1">
    <source>
        <dbReference type="EMBL" id="VUC28575.1"/>
    </source>
</evidence>
<keyword evidence="2" id="KW-1185">Reference proteome</keyword>
<comment type="caution">
    <text evidence="1">The sequence shown here is derived from an EMBL/GenBank/DDBJ whole genome shotgun (WGS) entry which is preliminary data.</text>
</comment>
<evidence type="ECO:0000313" key="2">
    <source>
        <dbReference type="Proteomes" id="UP000766486"/>
    </source>
</evidence>
<protein>
    <submittedName>
        <fullName evidence="1">Uncharacterized protein</fullName>
    </submittedName>
</protein>
<gene>
    <name evidence="1" type="ORF">CLO192961_LOCUS239782</name>
</gene>